<dbReference type="RefSeq" id="WP_210804376.1">
    <property type="nucleotide sequence ID" value="NZ_JAGQDE010000035.1"/>
</dbReference>
<dbReference type="Proteomes" id="UP000678374">
    <property type="component" value="Unassembled WGS sequence"/>
</dbReference>
<comment type="caution">
    <text evidence="1">The sequence shown here is derived from an EMBL/GenBank/DDBJ whole genome shotgun (WGS) entry which is preliminary data.</text>
</comment>
<sequence>MNAQPTLLGTGMYPLPRAARLVGAEARTVRRWLKGYSWKYGDGRRVSGPLWALQHAQDEEFGDEQVLGFRDLLELRTVARFIAQGVSLRVIRATIDVARETLGDYPLHSKRFVTDGKKIFLEAVERAGEDPKLLDVRRQQFAMDAVIRPSLLEGIEYSADATALRWFPMPKKRLVVLDPQVQFGEPIVTKGGVPTDTLAAACKAEGDNVERVARLYRVTPQEVKAAVAFEQQLAA</sequence>
<name>A0A940YYW8_9BURK</name>
<keyword evidence="2" id="KW-1185">Reference proteome</keyword>
<proteinExistence type="predicted"/>
<dbReference type="InterPro" id="IPR007367">
    <property type="entry name" value="DUF433"/>
</dbReference>
<gene>
    <name evidence="1" type="ORF">KAK06_22315</name>
</gene>
<evidence type="ECO:0000313" key="1">
    <source>
        <dbReference type="EMBL" id="MBQ0961690.1"/>
    </source>
</evidence>
<dbReference type="EMBL" id="JAGQDE010000035">
    <property type="protein sequence ID" value="MBQ0961690.1"/>
    <property type="molecule type" value="Genomic_DNA"/>
</dbReference>
<organism evidence="1 2">
    <name type="scientific">Ideonella aquatica</name>
    <dbReference type="NCBI Taxonomy" id="2824119"/>
    <lineage>
        <taxon>Bacteria</taxon>
        <taxon>Pseudomonadati</taxon>
        <taxon>Pseudomonadota</taxon>
        <taxon>Betaproteobacteria</taxon>
        <taxon>Burkholderiales</taxon>
        <taxon>Sphaerotilaceae</taxon>
        <taxon>Ideonella</taxon>
    </lineage>
</organism>
<evidence type="ECO:0000313" key="2">
    <source>
        <dbReference type="Proteomes" id="UP000678374"/>
    </source>
</evidence>
<protein>
    <submittedName>
        <fullName evidence="1">DUF433 domain-containing protein</fullName>
    </submittedName>
</protein>
<accession>A0A940YYW8</accession>
<reference evidence="1" key="1">
    <citation type="submission" date="2021-04" db="EMBL/GenBank/DDBJ databases">
        <title>The genome sequence of Ideonella sp. 4Y11.</title>
        <authorList>
            <person name="Liu Y."/>
        </authorList>
    </citation>
    <scope>NUCLEOTIDE SEQUENCE</scope>
    <source>
        <strain evidence="1">4Y11</strain>
    </source>
</reference>
<dbReference type="AlphaFoldDB" id="A0A940YYW8"/>
<dbReference type="Pfam" id="PF04255">
    <property type="entry name" value="DUF433"/>
    <property type="match status" value="1"/>
</dbReference>